<dbReference type="Pfam" id="PF02481">
    <property type="entry name" value="DNA_processg_A"/>
    <property type="match status" value="1"/>
</dbReference>
<dbReference type="RefSeq" id="WP_131168276.1">
    <property type="nucleotide sequence ID" value="NZ_SDMQ01000008.1"/>
</dbReference>
<dbReference type="Proteomes" id="UP000292373">
    <property type="component" value="Unassembled WGS sequence"/>
</dbReference>
<dbReference type="Gene3D" id="3.40.50.450">
    <property type="match status" value="1"/>
</dbReference>
<name>A0A4Q9KF37_9ACTN</name>
<dbReference type="SUPFAM" id="SSF102405">
    <property type="entry name" value="MCP/YpsA-like"/>
    <property type="match status" value="1"/>
</dbReference>
<accession>A0A4Q9KF37</accession>
<keyword evidence="4" id="KW-1185">Reference proteome</keyword>
<dbReference type="GO" id="GO:0009294">
    <property type="term" value="P:DNA-mediated transformation"/>
    <property type="evidence" value="ECO:0007669"/>
    <property type="project" value="InterPro"/>
</dbReference>
<organism evidence="3 4">
    <name type="scientific">Propioniciclava sinopodophylli</name>
    <dbReference type="NCBI Taxonomy" id="1837344"/>
    <lineage>
        <taxon>Bacteria</taxon>
        <taxon>Bacillati</taxon>
        <taxon>Actinomycetota</taxon>
        <taxon>Actinomycetes</taxon>
        <taxon>Propionibacteriales</taxon>
        <taxon>Propionibacteriaceae</taxon>
        <taxon>Propioniciclava</taxon>
    </lineage>
</organism>
<sequence length="381" mass="39441">MSRLALSCVVEPGDLRLRTRLRQHTPEELWASVAGSSSVDAWARRAAVLDLAPILAAADAVGARFLVPGDDEWPERVEDLDRGEPVQESVGAPLGLWVRGAGDLGRLVGDAVGIVGSRASTAYGDRTATEMAADLVTLGATVVSGGAFGIDAAAHRGALAAEGPTVAVLAGGLDDFYPRAHTALLQQVADAGVLVSEAPPGQPPSRRRFLTRNRLIAALSAGVVIVEANSRSGARNTATWATSIGRHVMAVPGPVSSAASYTPHRLIREGEATLVTCAADIREMVAPMGSELALHHSQPRLLDLLDAAESAVYEALPSRGSRDTGDLALRAGLSLPATLIALEGLRTRQLVAVAANGGWMLGAVQDRPVRSPQQEAGGGDG</sequence>
<dbReference type="OrthoDB" id="9785707at2"/>
<gene>
    <name evidence="3" type="primary">dprA</name>
    <name evidence="3" type="ORF">ET989_09395</name>
</gene>
<dbReference type="PANTHER" id="PTHR43022">
    <property type="entry name" value="PROTEIN SMF"/>
    <property type="match status" value="1"/>
</dbReference>
<feature type="domain" description="Smf/DprA SLOG" evidence="2">
    <location>
        <begin position="65"/>
        <end position="284"/>
    </location>
</feature>
<dbReference type="PANTHER" id="PTHR43022:SF1">
    <property type="entry name" value="PROTEIN SMF"/>
    <property type="match status" value="1"/>
</dbReference>
<comment type="caution">
    <text evidence="3">The sequence shown here is derived from an EMBL/GenBank/DDBJ whole genome shotgun (WGS) entry which is preliminary data.</text>
</comment>
<evidence type="ECO:0000256" key="1">
    <source>
        <dbReference type="ARBA" id="ARBA00006525"/>
    </source>
</evidence>
<protein>
    <submittedName>
        <fullName evidence="3">DNA-protecting protein DprA</fullName>
    </submittedName>
</protein>
<proteinExistence type="inferred from homology"/>
<dbReference type="InterPro" id="IPR057666">
    <property type="entry name" value="DrpA_SLOG"/>
</dbReference>
<comment type="similarity">
    <text evidence="1">Belongs to the DprA/Smf family.</text>
</comment>
<reference evidence="3 4" key="1">
    <citation type="submission" date="2019-01" db="EMBL/GenBank/DDBJ databases">
        <title>Lactibacter flavus gen. nov., sp. nov., a novel bacterium of the family Propionibacteriaceae isolated from raw milk and dairy products.</title>
        <authorList>
            <person name="Huptas C."/>
            <person name="Wenning M."/>
            <person name="Breitenwieser F."/>
            <person name="Doll E."/>
            <person name="Von Neubeck M."/>
            <person name="Busse H.-J."/>
            <person name="Scherer S."/>
        </authorList>
    </citation>
    <scope>NUCLEOTIDE SEQUENCE [LARGE SCALE GENOMIC DNA]</scope>
    <source>
        <strain evidence="3 4">KCTC 33808</strain>
    </source>
</reference>
<evidence type="ECO:0000313" key="3">
    <source>
        <dbReference type="EMBL" id="TBT84347.1"/>
    </source>
</evidence>
<dbReference type="InterPro" id="IPR003488">
    <property type="entry name" value="DprA"/>
</dbReference>
<dbReference type="EMBL" id="SDMQ01000008">
    <property type="protein sequence ID" value="TBT84347.1"/>
    <property type="molecule type" value="Genomic_DNA"/>
</dbReference>
<evidence type="ECO:0000313" key="4">
    <source>
        <dbReference type="Proteomes" id="UP000292373"/>
    </source>
</evidence>
<evidence type="ECO:0000259" key="2">
    <source>
        <dbReference type="Pfam" id="PF02481"/>
    </source>
</evidence>
<dbReference type="NCBIfam" id="TIGR00732">
    <property type="entry name" value="dprA"/>
    <property type="match status" value="1"/>
</dbReference>
<dbReference type="AlphaFoldDB" id="A0A4Q9KF37"/>